<dbReference type="InterPro" id="IPR036291">
    <property type="entry name" value="NAD(P)-bd_dom_sf"/>
</dbReference>
<feature type="domain" description="NAD(P)-binding" evidence="1">
    <location>
        <begin position="9"/>
        <end position="122"/>
    </location>
</feature>
<dbReference type="Pfam" id="PF13460">
    <property type="entry name" value="NAD_binding_10"/>
    <property type="match status" value="1"/>
</dbReference>
<dbReference type="PANTHER" id="PTHR14097">
    <property type="entry name" value="OXIDOREDUCTASE HTATIP2"/>
    <property type="match status" value="1"/>
</dbReference>
<accession>A0A328BT12</accession>
<dbReference type="PANTHER" id="PTHR14097:SF7">
    <property type="entry name" value="OXIDOREDUCTASE HTATIP2"/>
    <property type="match status" value="1"/>
</dbReference>
<keyword evidence="3" id="KW-1185">Reference proteome</keyword>
<dbReference type="OrthoDB" id="9798632at2"/>
<dbReference type="SUPFAM" id="SSF51735">
    <property type="entry name" value="NAD(P)-binding Rossmann-fold domains"/>
    <property type="match status" value="1"/>
</dbReference>
<organism evidence="2 3">
    <name type="scientific">Hymenobacter edaphi</name>
    <dbReference type="NCBI Taxonomy" id="2211146"/>
    <lineage>
        <taxon>Bacteria</taxon>
        <taxon>Pseudomonadati</taxon>
        <taxon>Bacteroidota</taxon>
        <taxon>Cytophagia</taxon>
        <taxon>Cytophagales</taxon>
        <taxon>Hymenobacteraceae</taxon>
        <taxon>Hymenobacter</taxon>
    </lineage>
</organism>
<evidence type="ECO:0000313" key="2">
    <source>
        <dbReference type="EMBL" id="RAK70193.1"/>
    </source>
</evidence>
<dbReference type="InterPro" id="IPR016040">
    <property type="entry name" value="NAD(P)-bd_dom"/>
</dbReference>
<dbReference type="EMBL" id="QHKM01000001">
    <property type="protein sequence ID" value="RAK70193.1"/>
    <property type="molecule type" value="Genomic_DNA"/>
</dbReference>
<dbReference type="RefSeq" id="WP_111476927.1">
    <property type="nucleotide sequence ID" value="NZ_QHKM01000001.1"/>
</dbReference>
<protein>
    <submittedName>
        <fullName evidence="2">NADH-quinone oxidoreductase subunit F</fullName>
    </submittedName>
</protein>
<comment type="caution">
    <text evidence="2">The sequence shown here is derived from an EMBL/GenBank/DDBJ whole genome shotgun (WGS) entry which is preliminary data.</text>
</comment>
<sequence length="219" mass="24266">MKKTALVIGATGLVGEYLLRQLLTDARFERVKVFTRRPTGYHNPAKLEEHIVDFDKPSEWQELLQGDVLFSALGTTLKQAGSKEAQYRVDHTYQLQTAEHAARNGTDTYVLVSAAGADKDSAIFYNRMKGELERDVQTLAFARTRILQPGVLAGPRENSRGLEKLAIGAAALLGQLPLLRRYRPVHGRTVARAMINASFDEEVGVQVDTLADVFKRAGE</sequence>
<reference evidence="3" key="1">
    <citation type="submission" date="2018-05" db="EMBL/GenBank/DDBJ databases">
        <authorList>
            <person name="Nie L."/>
        </authorList>
    </citation>
    <scope>NUCLEOTIDE SEQUENCE [LARGE SCALE GENOMIC DNA]</scope>
    <source>
        <strain evidence="3">NL</strain>
    </source>
</reference>
<evidence type="ECO:0000259" key="1">
    <source>
        <dbReference type="Pfam" id="PF13460"/>
    </source>
</evidence>
<dbReference type="AlphaFoldDB" id="A0A328BT12"/>
<proteinExistence type="predicted"/>
<dbReference type="Proteomes" id="UP000248553">
    <property type="component" value="Unassembled WGS sequence"/>
</dbReference>
<name>A0A328BT12_9BACT</name>
<gene>
    <name evidence="2" type="ORF">DLM85_04925</name>
</gene>
<evidence type="ECO:0000313" key="3">
    <source>
        <dbReference type="Proteomes" id="UP000248553"/>
    </source>
</evidence>
<dbReference type="Gene3D" id="3.40.50.720">
    <property type="entry name" value="NAD(P)-binding Rossmann-like Domain"/>
    <property type="match status" value="1"/>
</dbReference>